<dbReference type="Proteomes" id="UP001520654">
    <property type="component" value="Unassembled WGS sequence"/>
</dbReference>
<comment type="caution">
    <text evidence="3">The sequence shown here is derived from an EMBL/GenBank/DDBJ whole genome shotgun (WGS) entry which is preliminary data.</text>
</comment>
<feature type="signal peptide" evidence="2">
    <location>
        <begin position="1"/>
        <end position="19"/>
    </location>
</feature>
<keyword evidence="4" id="KW-1185">Reference proteome</keyword>
<feature type="region of interest" description="Disordered" evidence="1">
    <location>
        <begin position="65"/>
        <end position="84"/>
    </location>
</feature>
<reference evidence="3 4" key="1">
    <citation type="submission" date="2021-08" db="EMBL/GenBank/DDBJ databases">
        <title>Genomic Architecture of Streptomyces flavotricini NGL1 and Streptomyces erythrochromogenes HMS4 With Differential Plant Beneficial attributes and laccase production capabilities.</title>
        <authorList>
            <person name="Salwan R."/>
            <person name="Kaur R."/>
            <person name="Sharma V."/>
        </authorList>
    </citation>
    <scope>NUCLEOTIDE SEQUENCE [LARGE SCALE GENOMIC DNA]</scope>
    <source>
        <strain evidence="3 4">NGL1</strain>
    </source>
</reference>
<accession>A0ABS8DYU5</accession>
<evidence type="ECO:0000313" key="4">
    <source>
        <dbReference type="Proteomes" id="UP001520654"/>
    </source>
</evidence>
<feature type="chain" id="PRO_5045640305" evidence="2">
    <location>
        <begin position="20"/>
        <end position="240"/>
    </location>
</feature>
<protein>
    <submittedName>
        <fullName evidence="3">Uncharacterized protein</fullName>
    </submittedName>
</protein>
<evidence type="ECO:0000313" key="3">
    <source>
        <dbReference type="EMBL" id="MCC0093833.1"/>
    </source>
</evidence>
<feature type="region of interest" description="Disordered" evidence="1">
    <location>
        <begin position="34"/>
        <end position="53"/>
    </location>
</feature>
<feature type="compositionally biased region" description="Basic and acidic residues" evidence="1">
    <location>
        <begin position="110"/>
        <end position="123"/>
    </location>
</feature>
<evidence type="ECO:0000256" key="2">
    <source>
        <dbReference type="SAM" id="SignalP"/>
    </source>
</evidence>
<gene>
    <name evidence="3" type="ORF">K7B10_03315</name>
</gene>
<evidence type="ECO:0000256" key="1">
    <source>
        <dbReference type="SAM" id="MobiDB-lite"/>
    </source>
</evidence>
<sequence length="240" mass="24778">MLLAAPLLASSVALTPAFAAQGRAAGAGAARAPMAPSCELTPSGDGQSGGKSTVRYDLHLSGFPANQPVHVQGKSSFRGTVDGEGSLERQGVRYGTYGVGYRDGGSKQGKHVDCSTPPREKPAGGKGNVQVTAVEVKALTKSGTVVDCTTPPKFEFDGKITGSGNGKVRYYWTYNSSADPISSGSAEFTPGIESVSLFKVVNGSAMANVDTVTVYLTLHVPDSNMTGRSENVTLTCAKQP</sequence>
<name>A0ABS8DYU5_9ACTN</name>
<dbReference type="EMBL" id="JAINUL010000001">
    <property type="protein sequence ID" value="MCC0093833.1"/>
    <property type="molecule type" value="Genomic_DNA"/>
</dbReference>
<feature type="region of interest" description="Disordered" evidence="1">
    <location>
        <begin position="104"/>
        <end position="127"/>
    </location>
</feature>
<proteinExistence type="predicted"/>
<organism evidence="3 4">
    <name type="scientific">Streptomyces flavotricini</name>
    <dbReference type="NCBI Taxonomy" id="66888"/>
    <lineage>
        <taxon>Bacteria</taxon>
        <taxon>Bacillati</taxon>
        <taxon>Actinomycetota</taxon>
        <taxon>Actinomycetes</taxon>
        <taxon>Kitasatosporales</taxon>
        <taxon>Streptomycetaceae</taxon>
        <taxon>Streptomyces</taxon>
    </lineage>
</organism>
<keyword evidence="2" id="KW-0732">Signal</keyword>